<comment type="caution">
    <text evidence="1">The sequence shown here is derived from an EMBL/GenBank/DDBJ whole genome shotgun (WGS) entry which is preliminary data.</text>
</comment>
<dbReference type="AlphaFoldDB" id="A0A6N9YSB9"/>
<dbReference type="Gene3D" id="2.60.120.260">
    <property type="entry name" value="Galactose-binding domain-like"/>
    <property type="match status" value="1"/>
</dbReference>
<evidence type="ECO:0008006" key="3">
    <source>
        <dbReference type="Google" id="ProtNLM"/>
    </source>
</evidence>
<dbReference type="SUPFAM" id="SSF48208">
    <property type="entry name" value="Six-hairpin glycosidases"/>
    <property type="match status" value="1"/>
</dbReference>
<dbReference type="RefSeq" id="WP_163820647.1">
    <property type="nucleotide sequence ID" value="NZ_JAAGOB010000014.1"/>
</dbReference>
<reference evidence="1 2" key="1">
    <citation type="submission" date="2020-02" db="EMBL/GenBank/DDBJ databases">
        <authorList>
            <person name="Li X.-J."/>
            <person name="Feng X.-M."/>
        </authorList>
    </citation>
    <scope>NUCLEOTIDE SEQUENCE [LARGE SCALE GENOMIC DNA]</scope>
    <source>
        <strain evidence="1 2">CGMCC 4.7225</strain>
    </source>
</reference>
<dbReference type="EMBL" id="JAAGOB010000014">
    <property type="protein sequence ID" value="NED97855.1"/>
    <property type="molecule type" value="Genomic_DNA"/>
</dbReference>
<evidence type="ECO:0000313" key="2">
    <source>
        <dbReference type="Proteomes" id="UP000469185"/>
    </source>
</evidence>
<dbReference type="InterPro" id="IPR008928">
    <property type="entry name" value="6-hairpin_glycosidase_sf"/>
</dbReference>
<name>A0A6N9YSB9_9ACTN</name>
<organism evidence="1 2">
    <name type="scientific">Phytoactinopolyspora alkaliphila</name>
    <dbReference type="NCBI Taxonomy" id="1783498"/>
    <lineage>
        <taxon>Bacteria</taxon>
        <taxon>Bacillati</taxon>
        <taxon>Actinomycetota</taxon>
        <taxon>Actinomycetes</taxon>
        <taxon>Jiangellales</taxon>
        <taxon>Jiangellaceae</taxon>
        <taxon>Phytoactinopolyspora</taxon>
    </lineage>
</organism>
<protein>
    <recommendedName>
        <fullName evidence="3">Alpha-L-rhamnosidase six-hairpin glycosidase domain-containing protein</fullName>
    </recommendedName>
</protein>
<accession>A0A6N9YSB9</accession>
<dbReference type="Proteomes" id="UP000469185">
    <property type="component" value="Unassembled WGS sequence"/>
</dbReference>
<gene>
    <name evidence="1" type="ORF">G1H11_21385</name>
</gene>
<keyword evidence="2" id="KW-1185">Reference proteome</keyword>
<sequence>MRATTPTRSRRWAALVTIGALAVTTLIGQQVSATGQAGQVGSAAADPRGTVTLEGGELSLKIDYSSGVTVRSFTVAGREVLDTEAEFPGGTELVTADGTSLRSDDNVGRPRLETTADGVRISFRMQGGRTMVDESWTFGTSAEGIRWTIDRTHRGPETRFSTAASPALTFARDAWHNIRRPEDGGNVPVWGDELRAASEEFSAIDGLRRNGILLEAGGNQAVFDTGDYVFLSHDEPAALAVDVHSDLHSGGRLARTGSLDEPGSLVAHWYHAAEPLGYANGNPKGYVDPRWGPGRFSEDLDQPLFDEIAIRSNQHDKVTLDLRAEATDQYYDAGSIETLDVTALGRLVNDFGRTIVQGTDIGASSERSFRSAQAPGFTSPWNVYALEILQDAGAFASMREQFRDMFAAPRRDPDAVNAPIGDDGGLGGLQREDGMLTCCYPYGHANVSDPTYATTDNLLNPIFAATLLYDLAPDAGWLRDISDGVRLAFQYAEENLLIRSGPTAGLIGNALCGTPEPREDCFTDWSEWNDQYDIGQVSAYHNVFAYAALERWAALERDILGEHDRAAHYEALAAGIKEKYNADTSDGGFWSTLTDTFAYTRDESGEIVKDCSHLFPNGYALMFDIVDDPDRRRTVAASLALDYDRLENEGHIYDHGSQVHDGYAWRLHGSNPRTCQTGETVELDDGTVIPRMYFPFFVDGGAHLLMEQPASVIGVENGDRARTVRFTRQLLKRYSADGFWGWSSIQPDTLLPRRDIWQEPFMVNNVVGVWPLYHTVLGFQPAHDRLNLVPFIDSDLVGSEVPYQVHGKHDVTVRYQERESYTVTSDGGVPVRVGWRREPETDVVVIVDGERSTVTADASGIAWAEPVGAGVHTFAIEGGDEVPDEGAARPLRVDDRFWTYAGEWWQVSGHGYVANTLTGSSNRGAEATVTFHGTAATVLGSVGRDKGRALVLVDGEEAGIADFYATESANMQPVFRVDGLDRAEHTVTLRILGESDERADGTQVNVDALHIDPVEPTQTEVTP</sequence>
<proteinExistence type="predicted"/>
<dbReference type="InterPro" id="IPR012341">
    <property type="entry name" value="6hp_glycosidase-like_sf"/>
</dbReference>
<dbReference type="Gene3D" id="1.50.10.10">
    <property type="match status" value="1"/>
</dbReference>
<dbReference type="GO" id="GO:0005975">
    <property type="term" value="P:carbohydrate metabolic process"/>
    <property type="evidence" value="ECO:0007669"/>
    <property type="project" value="InterPro"/>
</dbReference>
<evidence type="ECO:0000313" key="1">
    <source>
        <dbReference type="EMBL" id="NED97855.1"/>
    </source>
</evidence>